<dbReference type="SUPFAM" id="SSF51206">
    <property type="entry name" value="cAMP-binding domain-like"/>
    <property type="match status" value="1"/>
</dbReference>
<dbReference type="RefSeq" id="WP_066525071.1">
    <property type="nucleotide sequence ID" value="NZ_JBHSFZ010000001.1"/>
</dbReference>
<feature type="domain" description="HTH crp-type" evidence="4">
    <location>
        <begin position="145"/>
        <end position="218"/>
    </location>
</feature>
<organism evidence="5 6">
    <name type="scientific">Sphingobium tyrosinilyticum</name>
    <dbReference type="NCBI Taxonomy" id="2715436"/>
    <lineage>
        <taxon>Bacteria</taxon>
        <taxon>Pseudomonadati</taxon>
        <taxon>Pseudomonadota</taxon>
        <taxon>Alphaproteobacteria</taxon>
        <taxon>Sphingomonadales</taxon>
        <taxon>Sphingomonadaceae</taxon>
        <taxon>Sphingobium</taxon>
    </lineage>
</organism>
<keyword evidence="2" id="KW-0238">DNA-binding</keyword>
<reference evidence="6" key="1">
    <citation type="journal article" date="2019" name="Int. J. Syst. Evol. Microbiol.">
        <title>The Global Catalogue of Microorganisms (GCM) 10K type strain sequencing project: providing services to taxonomists for standard genome sequencing and annotation.</title>
        <authorList>
            <consortium name="The Broad Institute Genomics Platform"/>
            <consortium name="The Broad Institute Genome Sequencing Center for Infectious Disease"/>
            <person name="Wu L."/>
            <person name="Ma J."/>
        </authorList>
    </citation>
    <scope>NUCLEOTIDE SEQUENCE [LARGE SCALE GENOMIC DNA]</scope>
    <source>
        <strain evidence="6">NBRC 103632</strain>
    </source>
</reference>
<proteinExistence type="predicted"/>
<name>A0ABV9ETE2_9SPHN</name>
<keyword evidence="1" id="KW-0805">Transcription regulation</keyword>
<dbReference type="InterPro" id="IPR036390">
    <property type="entry name" value="WH_DNA-bd_sf"/>
</dbReference>
<dbReference type="Pfam" id="PF13545">
    <property type="entry name" value="HTH_Crp_2"/>
    <property type="match status" value="1"/>
</dbReference>
<comment type="caution">
    <text evidence="5">The sequence shown here is derived from an EMBL/GenBank/DDBJ whole genome shotgun (WGS) entry which is preliminary data.</text>
</comment>
<keyword evidence="3" id="KW-0804">Transcription</keyword>
<dbReference type="Proteomes" id="UP001595957">
    <property type="component" value="Unassembled WGS sequence"/>
</dbReference>
<evidence type="ECO:0000256" key="1">
    <source>
        <dbReference type="ARBA" id="ARBA00023015"/>
    </source>
</evidence>
<gene>
    <name evidence="5" type="ORF">ACFO3E_00585</name>
</gene>
<dbReference type="InterPro" id="IPR036388">
    <property type="entry name" value="WH-like_DNA-bd_sf"/>
</dbReference>
<dbReference type="Pfam" id="PF00027">
    <property type="entry name" value="cNMP_binding"/>
    <property type="match status" value="1"/>
</dbReference>
<dbReference type="PROSITE" id="PS51063">
    <property type="entry name" value="HTH_CRP_2"/>
    <property type="match status" value="1"/>
</dbReference>
<dbReference type="InterPro" id="IPR000595">
    <property type="entry name" value="cNMP-bd_dom"/>
</dbReference>
<keyword evidence="6" id="KW-1185">Reference proteome</keyword>
<dbReference type="SUPFAM" id="SSF46785">
    <property type="entry name" value="Winged helix' DNA-binding domain"/>
    <property type="match status" value="1"/>
</dbReference>
<dbReference type="InterPro" id="IPR014710">
    <property type="entry name" value="RmlC-like_jellyroll"/>
</dbReference>
<sequence>MVEPHLAKLRFRHLLTLEEEQAVRAIVPPGRTVLRNTAVVQEGERLEVSTLLLDGVMCRLKDLADGKRQITQIHVAGDFVDLHGFTLKRLEHDVMTLTDCTIALVPHEHIRQFIEKWPRLGRLYWFSTNLDACINREWELSLGQRSAVERLAALFCELHFRLKVVGRTGVSFNLGMSQSQLAESLGMTAVHVNRTLRLLRDRGLLNYRRGEAQILDLDGLKAVADFDDRYLYPHPDPL</sequence>
<evidence type="ECO:0000259" key="4">
    <source>
        <dbReference type="PROSITE" id="PS51063"/>
    </source>
</evidence>
<dbReference type="CDD" id="cd00038">
    <property type="entry name" value="CAP_ED"/>
    <property type="match status" value="1"/>
</dbReference>
<evidence type="ECO:0000313" key="6">
    <source>
        <dbReference type="Proteomes" id="UP001595957"/>
    </source>
</evidence>
<evidence type="ECO:0000256" key="3">
    <source>
        <dbReference type="ARBA" id="ARBA00023163"/>
    </source>
</evidence>
<protein>
    <submittedName>
        <fullName evidence="5">Crp/Fnr family transcriptional regulator</fullName>
    </submittedName>
</protein>
<dbReference type="SMART" id="SM00419">
    <property type="entry name" value="HTH_CRP"/>
    <property type="match status" value="1"/>
</dbReference>
<dbReference type="Gene3D" id="1.10.10.10">
    <property type="entry name" value="Winged helix-like DNA-binding domain superfamily/Winged helix DNA-binding domain"/>
    <property type="match status" value="1"/>
</dbReference>
<accession>A0ABV9ETE2</accession>
<dbReference type="InterPro" id="IPR012318">
    <property type="entry name" value="HTH_CRP"/>
</dbReference>
<dbReference type="InterPro" id="IPR018490">
    <property type="entry name" value="cNMP-bd_dom_sf"/>
</dbReference>
<evidence type="ECO:0000313" key="5">
    <source>
        <dbReference type="EMBL" id="MFC4592692.1"/>
    </source>
</evidence>
<dbReference type="Gene3D" id="2.60.120.10">
    <property type="entry name" value="Jelly Rolls"/>
    <property type="match status" value="1"/>
</dbReference>
<dbReference type="EMBL" id="JBHSFZ010000001">
    <property type="protein sequence ID" value="MFC4592692.1"/>
    <property type="molecule type" value="Genomic_DNA"/>
</dbReference>
<evidence type="ECO:0000256" key="2">
    <source>
        <dbReference type="ARBA" id="ARBA00023125"/>
    </source>
</evidence>